<organism evidence="1 2">
    <name type="scientific">Dryococelus australis</name>
    <dbReference type="NCBI Taxonomy" id="614101"/>
    <lineage>
        <taxon>Eukaryota</taxon>
        <taxon>Metazoa</taxon>
        <taxon>Ecdysozoa</taxon>
        <taxon>Arthropoda</taxon>
        <taxon>Hexapoda</taxon>
        <taxon>Insecta</taxon>
        <taxon>Pterygota</taxon>
        <taxon>Neoptera</taxon>
        <taxon>Polyneoptera</taxon>
        <taxon>Phasmatodea</taxon>
        <taxon>Verophasmatodea</taxon>
        <taxon>Anareolatae</taxon>
        <taxon>Phasmatidae</taxon>
        <taxon>Eurycanthinae</taxon>
        <taxon>Dryococelus</taxon>
    </lineage>
</organism>
<comment type="caution">
    <text evidence="1">The sequence shown here is derived from an EMBL/GenBank/DDBJ whole genome shotgun (WGS) entry which is preliminary data.</text>
</comment>
<accession>A0ABQ9I354</accession>
<keyword evidence="2" id="KW-1185">Reference proteome</keyword>
<name>A0ABQ9I354_9NEOP</name>
<dbReference type="EMBL" id="JARBHB010000003">
    <property type="protein sequence ID" value="KAJ8890781.1"/>
    <property type="molecule type" value="Genomic_DNA"/>
</dbReference>
<protein>
    <submittedName>
        <fullName evidence="1">Uncharacterized protein</fullName>
    </submittedName>
</protein>
<evidence type="ECO:0000313" key="2">
    <source>
        <dbReference type="Proteomes" id="UP001159363"/>
    </source>
</evidence>
<dbReference type="Proteomes" id="UP001159363">
    <property type="component" value="Chromosome 3"/>
</dbReference>
<gene>
    <name evidence="1" type="ORF">PR048_010290</name>
</gene>
<evidence type="ECO:0000313" key="1">
    <source>
        <dbReference type="EMBL" id="KAJ8890781.1"/>
    </source>
</evidence>
<reference evidence="1 2" key="1">
    <citation type="submission" date="2023-02" db="EMBL/GenBank/DDBJ databases">
        <title>LHISI_Scaffold_Assembly.</title>
        <authorList>
            <person name="Stuart O.P."/>
            <person name="Cleave R."/>
            <person name="Magrath M.J.L."/>
            <person name="Mikheyev A.S."/>
        </authorList>
    </citation>
    <scope>NUCLEOTIDE SEQUENCE [LARGE SCALE GENOMIC DNA]</scope>
    <source>
        <strain evidence="1">Daus_M_001</strain>
        <tissue evidence="1">Leg muscle</tissue>
    </source>
</reference>
<proteinExistence type="predicted"/>
<sequence length="224" mass="24808">MESNGALVKRDAIPSKGCEEVPSVKAAINDCLEGVVLAASSCNFHSFMWGQVKALEVMEEHCRSLYRVSKEGCELGSPNVESKCENPVCPHLPTGSRLNSESLGFLNQTLNSEMEENSYDSKLSYFDFVPNDDNEIDLNNFHLEGAPKENLLAALREFSDIFLRKDQKLAFTDRISHIIDAGDAKPLCKTVQSTTKPKGNSKRANSNYVRCGSHRYPHAALGQH</sequence>